<dbReference type="AlphaFoldDB" id="A0A5M3MPJ1"/>
<name>A0A5M3MPJ1_CONPW</name>
<dbReference type="InterPro" id="IPR040976">
    <property type="entry name" value="Pkinase_fungal"/>
</dbReference>
<dbReference type="Pfam" id="PF17667">
    <property type="entry name" value="Pkinase_fungal"/>
    <property type="match status" value="2"/>
</dbReference>
<feature type="domain" description="Fungal-type protein kinase" evidence="2">
    <location>
        <begin position="407"/>
        <end position="633"/>
    </location>
</feature>
<comment type="caution">
    <text evidence="3">The sequence shown here is derived from an EMBL/GenBank/DDBJ whole genome shotgun (WGS) entry which is preliminary data.</text>
</comment>
<accession>A0A5M3MPJ1</accession>
<protein>
    <recommendedName>
        <fullName evidence="2">Fungal-type protein kinase domain-containing protein</fullName>
    </recommendedName>
</protein>
<organism evidence="3 4">
    <name type="scientific">Coniophora puteana (strain RWD-64-598)</name>
    <name type="common">Brown rot fungus</name>
    <dbReference type="NCBI Taxonomy" id="741705"/>
    <lineage>
        <taxon>Eukaryota</taxon>
        <taxon>Fungi</taxon>
        <taxon>Dikarya</taxon>
        <taxon>Basidiomycota</taxon>
        <taxon>Agaricomycotina</taxon>
        <taxon>Agaricomycetes</taxon>
        <taxon>Agaricomycetidae</taxon>
        <taxon>Boletales</taxon>
        <taxon>Coniophorineae</taxon>
        <taxon>Coniophoraceae</taxon>
        <taxon>Coniophora</taxon>
    </lineage>
</organism>
<gene>
    <name evidence="3" type="ORF">CONPUDRAFT_165310</name>
</gene>
<evidence type="ECO:0000313" key="4">
    <source>
        <dbReference type="Proteomes" id="UP000053558"/>
    </source>
</evidence>
<feature type="region of interest" description="Disordered" evidence="1">
    <location>
        <begin position="771"/>
        <end position="809"/>
    </location>
</feature>
<feature type="domain" description="Fungal-type protein kinase" evidence="2">
    <location>
        <begin position="175"/>
        <end position="351"/>
    </location>
</feature>
<sequence length="809" mass="93163">MLKLRPHESPRTVRVQRIPQHGLADLRKEICNILEENLTTCEISAWFDQYAPSCKVQWDDDFLEYVERKMRETGRLSDNGWTDILEAMQKHKNGDNTFKHIAVIATSVAEAAKERDDGLEPTAIVKPTPYNVSISEVETYKFKPDIRAILPFPNEQLNPRFFRRSGRIHKLKNTEEYKEGERLSSMNTSDTVIVGEVKKGTGLADVIDNELKLCGAATELLYNDPCRRFINGFTIEGSFMRVWRFERSYACVSSDFDFHKEPRLFILFLLYITFSTHQDLGFDPTVVRYTTRVPKEGIQIPDPKNPSDYETVISYRYQVRDKYFLTIGHPISESSAWSIASRSTRVWLVREIFLGKDGEFEEGTETFILKDAYPYDDAVLEKDIKDDIIRQLSKLDKQHMPPTSYAKQAEGYFLTYVHDEMVKLPNENNVEWSVADLTTDMSVKEPINFTSVKDKEDDVFAIKPQPSSIRQGSQRQAVRDAQKPSTKVAKQRKELNYHRRKHVRTIHKEVCQSLYELPDWHTLIRCLIDIIEGLNLLRLAGWVHRDISGGNCLWHMDGERGKIADLEYAMPYDRSGEYVHDPRTGTPEFMAAEYQARKYFQKVKVEDHPKLRVVPLTFNFYHDLESIFWIYAWSLFYHPPSPCVVSSENPLELIGCLKQEAKEWFGCGIEGNSSRLLTVQGARHADITYPLENVYTFDTGCSVLLNGLEIVAPLSTAYGDLEGTPLQLITGQHARWRHAQFSEALYKEMKNKLRGVLEALSGNKLDVYVRPLSDKNAHPRDATDKGHEDDDDPPAEKRAKIRVHAQVSQ</sequence>
<proteinExistence type="predicted"/>
<feature type="compositionally biased region" description="Basic and acidic residues" evidence="1">
    <location>
        <begin position="772"/>
        <end position="798"/>
    </location>
</feature>
<keyword evidence="4" id="KW-1185">Reference proteome</keyword>
<dbReference type="KEGG" id="cput:CONPUDRAFT_165310"/>
<dbReference type="EMBL" id="JH711578">
    <property type="protein sequence ID" value="EIW81088.1"/>
    <property type="molecule type" value="Genomic_DNA"/>
</dbReference>
<dbReference type="OMA" id="ESIFWIY"/>
<dbReference type="Proteomes" id="UP000053558">
    <property type="component" value="Unassembled WGS sequence"/>
</dbReference>
<dbReference type="OrthoDB" id="3260094at2759"/>
<dbReference type="GeneID" id="19205285"/>
<dbReference type="SUPFAM" id="SSF56112">
    <property type="entry name" value="Protein kinase-like (PK-like)"/>
    <property type="match status" value="1"/>
</dbReference>
<dbReference type="InterPro" id="IPR011009">
    <property type="entry name" value="Kinase-like_dom_sf"/>
</dbReference>
<evidence type="ECO:0000256" key="1">
    <source>
        <dbReference type="SAM" id="MobiDB-lite"/>
    </source>
</evidence>
<dbReference type="Gene3D" id="1.10.510.10">
    <property type="entry name" value="Transferase(Phosphotransferase) domain 1"/>
    <property type="match status" value="1"/>
</dbReference>
<dbReference type="RefSeq" id="XP_007768512.1">
    <property type="nucleotide sequence ID" value="XM_007770322.1"/>
</dbReference>
<evidence type="ECO:0000259" key="2">
    <source>
        <dbReference type="Pfam" id="PF17667"/>
    </source>
</evidence>
<dbReference type="PANTHER" id="PTHR38248:SF2">
    <property type="entry name" value="FUNK1 11"/>
    <property type="match status" value="1"/>
</dbReference>
<reference evidence="4" key="1">
    <citation type="journal article" date="2012" name="Science">
        <title>The Paleozoic origin of enzymatic lignin decomposition reconstructed from 31 fungal genomes.</title>
        <authorList>
            <person name="Floudas D."/>
            <person name="Binder M."/>
            <person name="Riley R."/>
            <person name="Barry K."/>
            <person name="Blanchette R.A."/>
            <person name="Henrissat B."/>
            <person name="Martinez A.T."/>
            <person name="Otillar R."/>
            <person name="Spatafora J.W."/>
            <person name="Yadav J.S."/>
            <person name="Aerts A."/>
            <person name="Benoit I."/>
            <person name="Boyd A."/>
            <person name="Carlson A."/>
            <person name="Copeland A."/>
            <person name="Coutinho P.M."/>
            <person name="de Vries R.P."/>
            <person name="Ferreira P."/>
            <person name="Findley K."/>
            <person name="Foster B."/>
            <person name="Gaskell J."/>
            <person name="Glotzer D."/>
            <person name="Gorecki P."/>
            <person name="Heitman J."/>
            <person name="Hesse C."/>
            <person name="Hori C."/>
            <person name="Igarashi K."/>
            <person name="Jurgens J.A."/>
            <person name="Kallen N."/>
            <person name="Kersten P."/>
            <person name="Kohler A."/>
            <person name="Kuees U."/>
            <person name="Kumar T.K.A."/>
            <person name="Kuo A."/>
            <person name="LaButti K."/>
            <person name="Larrondo L.F."/>
            <person name="Lindquist E."/>
            <person name="Ling A."/>
            <person name="Lombard V."/>
            <person name="Lucas S."/>
            <person name="Lundell T."/>
            <person name="Martin R."/>
            <person name="McLaughlin D.J."/>
            <person name="Morgenstern I."/>
            <person name="Morin E."/>
            <person name="Murat C."/>
            <person name="Nagy L.G."/>
            <person name="Nolan M."/>
            <person name="Ohm R.A."/>
            <person name="Patyshakuliyeva A."/>
            <person name="Rokas A."/>
            <person name="Ruiz-Duenas F.J."/>
            <person name="Sabat G."/>
            <person name="Salamov A."/>
            <person name="Samejima M."/>
            <person name="Schmutz J."/>
            <person name="Slot J.C."/>
            <person name="St John F."/>
            <person name="Stenlid J."/>
            <person name="Sun H."/>
            <person name="Sun S."/>
            <person name="Syed K."/>
            <person name="Tsang A."/>
            <person name="Wiebenga A."/>
            <person name="Young D."/>
            <person name="Pisabarro A."/>
            <person name="Eastwood D.C."/>
            <person name="Martin F."/>
            <person name="Cullen D."/>
            <person name="Grigoriev I.V."/>
            <person name="Hibbett D.S."/>
        </authorList>
    </citation>
    <scope>NUCLEOTIDE SEQUENCE [LARGE SCALE GENOMIC DNA]</scope>
    <source>
        <strain evidence="4">RWD-64-598 SS2</strain>
    </source>
</reference>
<evidence type="ECO:0000313" key="3">
    <source>
        <dbReference type="EMBL" id="EIW81088.1"/>
    </source>
</evidence>
<dbReference type="PANTHER" id="PTHR38248">
    <property type="entry name" value="FUNK1 6"/>
    <property type="match status" value="1"/>
</dbReference>